<comment type="caution">
    <text evidence="6">The sequence shown here is derived from an EMBL/GenBank/DDBJ whole genome shotgun (WGS) entry which is preliminary data.</text>
</comment>
<feature type="binding site" evidence="5">
    <location>
        <position position="192"/>
    </location>
    <ligand>
        <name>substrate</name>
    </ligand>
</feature>
<dbReference type="PANTHER" id="PTHR20919:SF0">
    <property type="entry name" value="HOMOSERINE O-SUCCINYLTRANSFERASE"/>
    <property type="match status" value="1"/>
</dbReference>
<feature type="active site" description="Acyl-thioester intermediate" evidence="5">
    <location>
        <position position="142"/>
    </location>
</feature>
<comment type="similarity">
    <text evidence="5">Belongs to the MetA family.</text>
</comment>
<gene>
    <name evidence="6" type="primary">metA</name>
    <name evidence="5" type="synonym">metAA</name>
    <name evidence="6" type="ORF">GCM10023338_13380</name>
</gene>
<dbReference type="CDD" id="cd03131">
    <property type="entry name" value="GATase1_HTS"/>
    <property type="match status" value="1"/>
</dbReference>
<keyword evidence="4 5" id="KW-0012">Acyltransferase</keyword>
<feature type="binding site" evidence="5">
    <location>
        <position position="249"/>
    </location>
    <ligand>
        <name>substrate</name>
    </ligand>
</feature>
<evidence type="ECO:0000256" key="4">
    <source>
        <dbReference type="ARBA" id="ARBA00023315"/>
    </source>
</evidence>
<dbReference type="InterPro" id="IPR029062">
    <property type="entry name" value="Class_I_gatase-like"/>
</dbReference>
<reference evidence="7" key="1">
    <citation type="journal article" date="2019" name="Int. J. Syst. Evol. Microbiol.">
        <title>The Global Catalogue of Microorganisms (GCM) 10K type strain sequencing project: providing services to taxonomists for standard genome sequencing and annotation.</title>
        <authorList>
            <consortium name="The Broad Institute Genomics Platform"/>
            <consortium name="The Broad Institute Genome Sequencing Center for Infectious Disease"/>
            <person name="Wu L."/>
            <person name="Ma J."/>
        </authorList>
    </citation>
    <scope>NUCLEOTIDE SEQUENCE [LARGE SCALE GENOMIC DNA]</scope>
    <source>
        <strain evidence="7">JCM 18424</strain>
    </source>
</reference>
<evidence type="ECO:0000256" key="2">
    <source>
        <dbReference type="ARBA" id="ARBA00022605"/>
    </source>
</evidence>
<feature type="site" description="Important for substrate specificity" evidence="5">
    <location>
        <position position="192"/>
    </location>
</feature>
<dbReference type="HAMAP" id="MF_00295">
    <property type="entry name" value="MetA_acyltransf"/>
    <property type="match status" value="1"/>
</dbReference>
<dbReference type="Gene3D" id="3.40.50.880">
    <property type="match status" value="1"/>
</dbReference>
<proteinExistence type="inferred from homology"/>
<comment type="catalytic activity">
    <reaction evidence="5">
        <text>L-homoserine + acetyl-CoA = O-acetyl-L-homoserine + CoA</text>
        <dbReference type="Rhea" id="RHEA:13701"/>
        <dbReference type="ChEBI" id="CHEBI:57287"/>
        <dbReference type="ChEBI" id="CHEBI:57288"/>
        <dbReference type="ChEBI" id="CHEBI:57476"/>
        <dbReference type="ChEBI" id="CHEBI:57716"/>
        <dbReference type="EC" id="2.3.1.31"/>
    </reaction>
</comment>
<dbReference type="PIRSF" id="PIRSF000450">
    <property type="entry name" value="H_ser_succinyltr"/>
    <property type="match status" value="1"/>
</dbReference>
<keyword evidence="3 5" id="KW-0808">Transferase</keyword>
<dbReference type="PANTHER" id="PTHR20919">
    <property type="entry name" value="HOMOSERINE O-SUCCINYLTRANSFERASE"/>
    <property type="match status" value="1"/>
</dbReference>
<feature type="active site" description="Proton acceptor" evidence="5">
    <location>
        <position position="235"/>
    </location>
</feature>
<dbReference type="NCBIfam" id="TIGR01001">
    <property type="entry name" value="metA"/>
    <property type="match status" value="1"/>
</dbReference>
<keyword evidence="1 5" id="KW-0963">Cytoplasm</keyword>
<comment type="function">
    <text evidence="5">Transfers an acetyl group from acetyl-CoA to L-homoserine, forming acetyl-L-homoserine.</text>
</comment>
<evidence type="ECO:0000256" key="5">
    <source>
        <dbReference type="HAMAP-Rule" id="MF_00295"/>
    </source>
</evidence>
<dbReference type="InterPro" id="IPR005697">
    <property type="entry name" value="HST_MetA"/>
</dbReference>
<dbReference type="SUPFAM" id="SSF52317">
    <property type="entry name" value="Class I glutamine amidotransferase-like"/>
    <property type="match status" value="1"/>
</dbReference>
<sequence length="307" mass="35534">MPVVIPEDLPATQILKDHGIFVMNSERAQKQDIRPIKICILNLMPDKITAETQLLSKLSNGTLQVDITLMAIENHTSKNTKQLHLDTFYSYFNDIKDQYFDGMIITGAPIELLDFKDVTYWDELSTIFEWSREHVFTSLYICWGSQAALKYFYDIDKRTFPEKLTGVFPHIKEKEDSQLLIGIDDVFYVPQSRNTESDPEAIRNHPDLEVIASSEEAGIHIVASKNGRQLFMSGHPEYNKDTLLLEYQRDLAQGSTVIPCNYFVDNNPENAIQTRWVSASSIFFQNWLNYFVYQETDYDFTSRHTES</sequence>
<evidence type="ECO:0000256" key="3">
    <source>
        <dbReference type="ARBA" id="ARBA00022679"/>
    </source>
</evidence>
<dbReference type="Pfam" id="PF04204">
    <property type="entry name" value="HTS"/>
    <property type="match status" value="1"/>
</dbReference>
<organism evidence="6 7">
    <name type="scientific">Wohlfahrtiimonas larvae</name>
    <dbReference type="NCBI Taxonomy" id="1157986"/>
    <lineage>
        <taxon>Bacteria</taxon>
        <taxon>Pseudomonadati</taxon>
        <taxon>Pseudomonadota</taxon>
        <taxon>Gammaproteobacteria</taxon>
        <taxon>Cardiobacteriales</taxon>
        <taxon>Ignatzschineriaceae</taxon>
        <taxon>Wohlfahrtiimonas</taxon>
    </lineage>
</organism>
<dbReference type="EC" id="2.3.1.31" evidence="5"/>
<dbReference type="Proteomes" id="UP001500631">
    <property type="component" value="Unassembled WGS sequence"/>
</dbReference>
<evidence type="ECO:0000313" key="6">
    <source>
        <dbReference type="EMBL" id="GAA5099631.1"/>
    </source>
</evidence>
<dbReference type="InterPro" id="IPR033752">
    <property type="entry name" value="MetA_family"/>
</dbReference>
<comment type="subcellular location">
    <subcellularLocation>
        <location evidence="5">Cytoplasm</location>
    </subcellularLocation>
</comment>
<keyword evidence="5" id="KW-0486">Methionine biosynthesis</keyword>
<dbReference type="EMBL" id="BAABKE010000004">
    <property type="protein sequence ID" value="GAA5099631.1"/>
    <property type="molecule type" value="Genomic_DNA"/>
</dbReference>
<feature type="active site" evidence="5">
    <location>
        <position position="237"/>
    </location>
</feature>
<feature type="binding site" evidence="5">
    <location>
        <position position="163"/>
    </location>
    <ligand>
        <name>substrate</name>
    </ligand>
</feature>
<comment type="pathway">
    <text evidence="5">Amino-acid biosynthesis; L-methionine biosynthesis via de novo pathway; O-acetyl-L-homoserine from L-homoserine: step 1/1.</text>
</comment>
<protein>
    <recommendedName>
        <fullName evidence="5">Homoserine O-acetyltransferase</fullName>
        <shortName evidence="5">HAT</shortName>
        <ecNumber evidence="5">2.3.1.31</ecNumber>
    </recommendedName>
    <alternativeName>
        <fullName evidence="5">Homoserine transacetylase</fullName>
        <shortName evidence="5">HTA</shortName>
    </alternativeName>
</protein>
<name>A0ABP9MS08_9GAMM</name>
<dbReference type="RefSeq" id="WP_077925423.1">
    <property type="nucleotide sequence ID" value="NZ_BAABKE010000004.1"/>
</dbReference>
<evidence type="ECO:0000256" key="1">
    <source>
        <dbReference type="ARBA" id="ARBA00022490"/>
    </source>
</evidence>
<comment type="caution">
    <text evidence="5">Lacks conserved residue(s) required for the propagation of feature annotation.</text>
</comment>
<evidence type="ECO:0000313" key="7">
    <source>
        <dbReference type="Proteomes" id="UP001500631"/>
    </source>
</evidence>
<feature type="site" description="Important for acyl-CoA specificity" evidence="5">
    <location>
        <position position="111"/>
    </location>
</feature>
<accession>A0ABP9MS08</accession>
<keyword evidence="2 5" id="KW-0028">Amino-acid biosynthesis</keyword>
<keyword evidence="7" id="KW-1185">Reference proteome</keyword>